<dbReference type="EMBL" id="BARV01024574">
    <property type="protein sequence ID" value="GAI34733.1"/>
    <property type="molecule type" value="Genomic_DNA"/>
</dbReference>
<sequence length="55" mass="6122">ARKNQRSDGANEGNRVAGLTKKEIADKLGLSCKTVLRYLRAEGFFERLKRKTGLG</sequence>
<dbReference type="InterPro" id="IPR036388">
    <property type="entry name" value="WH-like_DNA-bd_sf"/>
</dbReference>
<name>X1MTW7_9ZZZZ</name>
<feature type="non-terminal residue" evidence="1">
    <location>
        <position position="1"/>
    </location>
</feature>
<accession>X1MTW7</accession>
<protein>
    <submittedName>
        <fullName evidence="1">Uncharacterized protein</fullName>
    </submittedName>
</protein>
<dbReference type="Gene3D" id="1.10.10.10">
    <property type="entry name" value="Winged helix-like DNA-binding domain superfamily/Winged helix DNA-binding domain"/>
    <property type="match status" value="1"/>
</dbReference>
<proteinExistence type="predicted"/>
<comment type="caution">
    <text evidence="1">The sequence shown here is derived from an EMBL/GenBank/DDBJ whole genome shotgun (WGS) entry which is preliminary data.</text>
</comment>
<reference evidence="1" key="1">
    <citation type="journal article" date="2014" name="Front. Microbiol.">
        <title>High frequency of phylogenetically diverse reductive dehalogenase-homologous genes in deep subseafloor sedimentary metagenomes.</title>
        <authorList>
            <person name="Kawai M."/>
            <person name="Futagami T."/>
            <person name="Toyoda A."/>
            <person name="Takaki Y."/>
            <person name="Nishi S."/>
            <person name="Hori S."/>
            <person name="Arai W."/>
            <person name="Tsubouchi T."/>
            <person name="Morono Y."/>
            <person name="Uchiyama I."/>
            <person name="Ito T."/>
            <person name="Fujiyama A."/>
            <person name="Inagaki F."/>
            <person name="Takami H."/>
        </authorList>
    </citation>
    <scope>NUCLEOTIDE SEQUENCE</scope>
    <source>
        <strain evidence="1">Expedition CK06-06</strain>
    </source>
</reference>
<dbReference type="AlphaFoldDB" id="X1MTW7"/>
<evidence type="ECO:0000313" key="1">
    <source>
        <dbReference type="EMBL" id="GAI34733.1"/>
    </source>
</evidence>
<organism evidence="1">
    <name type="scientific">marine sediment metagenome</name>
    <dbReference type="NCBI Taxonomy" id="412755"/>
    <lineage>
        <taxon>unclassified sequences</taxon>
        <taxon>metagenomes</taxon>
        <taxon>ecological metagenomes</taxon>
    </lineage>
</organism>
<gene>
    <name evidence="1" type="ORF">S06H3_40087</name>
</gene>